<dbReference type="AlphaFoldDB" id="X0ZFH1"/>
<proteinExistence type="predicted"/>
<feature type="coiled-coil region" evidence="1">
    <location>
        <begin position="7"/>
        <end position="49"/>
    </location>
</feature>
<reference evidence="2" key="1">
    <citation type="journal article" date="2014" name="Front. Microbiol.">
        <title>High frequency of phylogenetically diverse reductive dehalogenase-homologous genes in deep subseafloor sedimentary metagenomes.</title>
        <authorList>
            <person name="Kawai M."/>
            <person name="Futagami T."/>
            <person name="Toyoda A."/>
            <person name="Takaki Y."/>
            <person name="Nishi S."/>
            <person name="Hori S."/>
            <person name="Arai W."/>
            <person name="Tsubouchi T."/>
            <person name="Morono Y."/>
            <person name="Uchiyama I."/>
            <person name="Ito T."/>
            <person name="Fujiyama A."/>
            <person name="Inagaki F."/>
            <person name="Takami H."/>
        </authorList>
    </citation>
    <scope>NUCLEOTIDE SEQUENCE</scope>
    <source>
        <strain evidence="2">Expedition CK06-06</strain>
    </source>
</reference>
<gene>
    <name evidence="2" type="ORF">S01H4_10802</name>
</gene>
<evidence type="ECO:0000256" key="1">
    <source>
        <dbReference type="SAM" id="Coils"/>
    </source>
</evidence>
<accession>X0ZFH1</accession>
<organism evidence="2">
    <name type="scientific">marine sediment metagenome</name>
    <dbReference type="NCBI Taxonomy" id="412755"/>
    <lineage>
        <taxon>unclassified sequences</taxon>
        <taxon>metagenomes</taxon>
        <taxon>ecological metagenomes</taxon>
    </lineage>
</organism>
<sequence>MTTINGKKKSEKEKERLKENLFFHLDEDLIETEDDINRLKEILENEEISDKTKAAFRSANKFNEKLIKNNFSISLEEIARENKP</sequence>
<dbReference type="EMBL" id="BART01004214">
    <property type="protein sequence ID" value="GAG68009.1"/>
    <property type="molecule type" value="Genomic_DNA"/>
</dbReference>
<comment type="caution">
    <text evidence="2">The sequence shown here is derived from an EMBL/GenBank/DDBJ whole genome shotgun (WGS) entry which is preliminary data.</text>
</comment>
<evidence type="ECO:0000313" key="2">
    <source>
        <dbReference type="EMBL" id="GAG68009.1"/>
    </source>
</evidence>
<protein>
    <submittedName>
        <fullName evidence="2">Uncharacterized protein</fullName>
    </submittedName>
</protein>
<name>X0ZFH1_9ZZZZ</name>
<keyword evidence="1" id="KW-0175">Coiled coil</keyword>